<evidence type="ECO:0000313" key="2">
    <source>
        <dbReference type="EMBL" id="TKA23932.1"/>
    </source>
</evidence>
<organism evidence="2 3">
    <name type="scientific">Salinomyces thailandicus</name>
    <dbReference type="NCBI Taxonomy" id="706561"/>
    <lineage>
        <taxon>Eukaryota</taxon>
        <taxon>Fungi</taxon>
        <taxon>Dikarya</taxon>
        <taxon>Ascomycota</taxon>
        <taxon>Pezizomycotina</taxon>
        <taxon>Dothideomycetes</taxon>
        <taxon>Dothideomycetidae</taxon>
        <taxon>Mycosphaerellales</taxon>
        <taxon>Teratosphaeriaceae</taxon>
        <taxon>Salinomyces</taxon>
    </lineage>
</organism>
<evidence type="ECO:0000256" key="1">
    <source>
        <dbReference type="SAM" id="MobiDB-lite"/>
    </source>
</evidence>
<name>A0A4U0TQ37_9PEZI</name>
<dbReference type="EMBL" id="NAJL01000049">
    <property type="protein sequence ID" value="TKA23932.1"/>
    <property type="molecule type" value="Genomic_DNA"/>
</dbReference>
<keyword evidence="3" id="KW-1185">Reference proteome</keyword>
<gene>
    <name evidence="2" type="ORF">B0A50_06438</name>
</gene>
<proteinExistence type="predicted"/>
<dbReference type="Proteomes" id="UP000308549">
    <property type="component" value="Unassembled WGS sequence"/>
</dbReference>
<dbReference type="AlphaFoldDB" id="A0A4U0TQ37"/>
<feature type="compositionally biased region" description="Basic and acidic residues" evidence="1">
    <location>
        <begin position="276"/>
        <end position="286"/>
    </location>
</feature>
<protein>
    <submittedName>
        <fullName evidence="2">Uncharacterized protein</fullName>
    </submittedName>
</protein>
<sequence length="342" mass="38057">MDITDYPTPHHADADTSPPRTLQDKHDLTDQTTHGMLPRLLQLASLEGAEPHTQVAISIPTELVTDLVLDVLRKGDPTQQDQIIRASVVFAHDIPLDYGSLPWLLLQQYPDDASMQACQERAEAIWFMENTFAVEDAESCSDVMAKMKDASRKQLRHIRMYKAMPTTPSQELKHYHEMAAALKNVRRWLHADCRVEIAVMGRAAKREPTWTTDPEALFHKLRGDKGLWSKNQKDKSPQSKEKARGMPANEADRHPPRGGRAKHRNKKRKRNVLSSEDGRRHDHDTGSDGDEANLGGGEDSDPEVEQESVSGRQAASDPVSAGITPGGEEDVDESGDPYLGLG</sequence>
<reference evidence="2 3" key="1">
    <citation type="submission" date="2017-03" db="EMBL/GenBank/DDBJ databases">
        <title>Genomes of endolithic fungi from Antarctica.</title>
        <authorList>
            <person name="Coleine C."/>
            <person name="Masonjones S."/>
            <person name="Stajich J.E."/>
        </authorList>
    </citation>
    <scope>NUCLEOTIDE SEQUENCE [LARGE SCALE GENOMIC DNA]</scope>
    <source>
        <strain evidence="2 3">CCFEE 6315</strain>
    </source>
</reference>
<feature type="compositionally biased region" description="Basic residues" evidence="1">
    <location>
        <begin position="256"/>
        <end position="271"/>
    </location>
</feature>
<feature type="region of interest" description="Disordered" evidence="1">
    <location>
        <begin position="221"/>
        <end position="342"/>
    </location>
</feature>
<accession>A0A4U0TQ37</accession>
<comment type="caution">
    <text evidence="2">The sequence shown here is derived from an EMBL/GenBank/DDBJ whole genome shotgun (WGS) entry which is preliminary data.</text>
</comment>
<feature type="compositionally biased region" description="Basic and acidic residues" evidence="1">
    <location>
        <begin position="221"/>
        <end position="255"/>
    </location>
</feature>
<feature type="region of interest" description="Disordered" evidence="1">
    <location>
        <begin position="1"/>
        <end position="26"/>
    </location>
</feature>
<evidence type="ECO:0000313" key="3">
    <source>
        <dbReference type="Proteomes" id="UP000308549"/>
    </source>
</evidence>